<dbReference type="EMBL" id="NPCC01000055">
    <property type="protein sequence ID" value="PAE86715.1"/>
    <property type="molecule type" value="Genomic_DNA"/>
</dbReference>
<dbReference type="AlphaFoldDB" id="A0A268NUJ7"/>
<organism evidence="1 2">
    <name type="scientific">Shouchella clausii</name>
    <name type="common">Alkalihalobacillus clausii</name>
    <dbReference type="NCBI Taxonomy" id="79880"/>
    <lineage>
        <taxon>Bacteria</taxon>
        <taxon>Bacillati</taxon>
        <taxon>Bacillota</taxon>
        <taxon>Bacilli</taxon>
        <taxon>Bacillales</taxon>
        <taxon>Bacillaceae</taxon>
        <taxon>Shouchella</taxon>
    </lineage>
</organism>
<protein>
    <submittedName>
        <fullName evidence="1">DUF2508 domain-containing protein</fullName>
    </submittedName>
</protein>
<dbReference type="RefSeq" id="WP_011244904.1">
    <property type="nucleotide sequence ID" value="NZ_BOQQ01000016.1"/>
</dbReference>
<dbReference type="Pfam" id="PF10704">
    <property type="entry name" value="DUF2508"/>
    <property type="match status" value="1"/>
</dbReference>
<sequence length="75" mass="8942">MLGFRKKGVLRKEEEAMLYEMLERQKESIDYQKKLLAHSVDPSEELVNQVKRAEALYSLLLREARVRHRRKQKGS</sequence>
<dbReference type="OMA" id="KARTEWF"/>
<proteinExistence type="predicted"/>
<reference evidence="1 2" key="1">
    <citation type="submission" date="2017-07" db="EMBL/GenBank/DDBJ databases">
        <title>Isolation and whole genome analysis of endospore-forming bacteria from heroin.</title>
        <authorList>
            <person name="Kalinowski J."/>
            <person name="Ahrens B."/>
            <person name="Al-Dilaimi A."/>
            <person name="Winkler A."/>
            <person name="Wibberg D."/>
            <person name="Schleenbecker U."/>
            <person name="Ruckert C."/>
            <person name="Wolfel R."/>
            <person name="Grass G."/>
        </authorList>
    </citation>
    <scope>NUCLEOTIDE SEQUENCE [LARGE SCALE GENOMIC DNA]</scope>
    <source>
        <strain evidence="1 2">7539</strain>
    </source>
</reference>
<comment type="caution">
    <text evidence="1">The sequence shown here is derived from an EMBL/GenBank/DDBJ whole genome shotgun (WGS) entry which is preliminary data.</text>
</comment>
<evidence type="ECO:0000313" key="2">
    <source>
        <dbReference type="Proteomes" id="UP000216207"/>
    </source>
</evidence>
<name>A0A268NUJ7_SHOCL</name>
<accession>A0A268NUJ7</accession>
<gene>
    <name evidence="1" type="ORF">CHH72_22200</name>
</gene>
<evidence type="ECO:0000313" key="1">
    <source>
        <dbReference type="EMBL" id="PAE86715.1"/>
    </source>
</evidence>
<dbReference type="Proteomes" id="UP000216207">
    <property type="component" value="Unassembled WGS sequence"/>
</dbReference>
<dbReference type="InterPro" id="IPR019644">
    <property type="entry name" value="DUF2508"/>
</dbReference>